<name>A0A1C7F8L6_9VIBR</name>
<dbReference type="Proteomes" id="UP000092528">
    <property type="component" value="Chromosome 1"/>
</dbReference>
<dbReference type="AlphaFoldDB" id="A0A1C7F8L6"/>
<dbReference type="EMBL" id="CP016414">
    <property type="protein sequence ID" value="ANU36231.1"/>
    <property type="molecule type" value="Genomic_DNA"/>
</dbReference>
<accession>A0A1C7F8L6</accession>
<evidence type="ECO:0000313" key="2">
    <source>
        <dbReference type="Proteomes" id="UP000092528"/>
    </source>
</evidence>
<keyword evidence="2" id="KW-1185">Reference proteome</keyword>
<gene>
    <name evidence="1" type="ORF">VSVS05_01104</name>
</gene>
<sequence>MISCWHIDATIKGDDIELHIHPHSVGQEGQTILVEDLAPQLSLVGPESNELISALMGQQISIHEI</sequence>
<reference evidence="1 2" key="1">
    <citation type="submission" date="2016-07" db="EMBL/GenBank/DDBJ databases">
        <title>Genome sequencing of Vibrio scophthalmi strain VS-05, an isolated from Paralichthys olivaceus.</title>
        <authorList>
            <person name="Han H.-J."/>
        </authorList>
    </citation>
    <scope>NUCLEOTIDE SEQUENCE [LARGE SCALE GENOMIC DNA]</scope>
    <source>
        <strain evidence="1 2">VS-05</strain>
    </source>
</reference>
<evidence type="ECO:0000313" key="1">
    <source>
        <dbReference type="EMBL" id="ANU36231.1"/>
    </source>
</evidence>
<protein>
    <submittedName>
        <fullName evidence="1">Uncharacterized protein</fullName>
    </submittedName>
</protein>
<organism evidence="1 2">
    <name type="scientific">Vibrio scophthalmi</name>
    <dbReference type="NCBI Taxonomy" id="45658"/>
    <lineage>
        <taxon>Bacteria</taxon>
        <taxon>Pseudomonadati</taxon>
        <taxon>Pseudomonadota</taxon>
        <taxon>Gammaproteobacteria</taxon>
        <taxon>Vibrionales</taxon>
        <taxon>Vibrionaceae</taxon>
        <taxon>Vibrio</taxon>
    </lineage>
</organism>
<proteinExistence type="predicted"/>